<dbReference type="InterPro" id="IPR000967">
    <property type="entry name" value="Znf_NFX1"/>
</dbReference>
<dbReference type="GO" id="GO:0004386">
    <property type="term" value="F:helicase activity"/>
    <property type="evidence" value="ECO:0007669"/>
    <property type="project" value="InterPro"/>
</dbReference>
<dbReference type="FunFam" id="3.40.50.300:FF:000742">
    <property type="entry name" value="NFX1-type zinc finger-containing protein 1"/>
    <property type="match status" value="1"/>
</dbReference>
<dbReference type="OrthoDB" id="2423195at2759"/>
<dbReference type="PANTHER" id="PTHR10887">
    <property type="entry name" value="DNA2/NAM7 HELICASE FAMILY"/>
    <property type="match status" value="1"/>
</dbReference>
<evidence type="ECO:0000313" key="7">
    <source>
        <dbReference type="EMBL" id="CAC5364893.1"/>
    </source>
</evidence>
<dbReference type="Proteomes" id="UP000507470">
    <property type="component" value="Unassembled WGS sequence"/>
</dbReference>
<keyword evidence="2" id="KW-0677">Repeat</keyword>
<feature type="compositionally biased region" description="Basic and acidic residues" evidence="5">
    <location>
        <begin position="2080"/>
        <end position="2101"/>
    </location>
</feature>
<dbReference type="Pfam" id="PF13086">
    <property type="entry name" value="AAA_11"/>
    <property type="match status" value="1"/>
</dbReference>
<evidence type="ECO:0000256" key="5">
    <source>
        <dbReference type="SAM" id="MobiDB-lite"/>
    </source>
</evidence>
<feature type="compositionally biased region" description="Basic and acidic residues" evidence="5">
    <location>
        <begin position="2142"/>
        <end position="2171"/>
    </location>
</feature>
<dbReference type="InterPro" id="IPR027417">
    <property type="entry name" value="P-loop_NTPase"/>
</dbReference>
<feature type="domain" description="NF-X1-type" evidence="6">
    <location>
        <begin position="1278"/>
        <end position="1297"/>
    </location>
</feature>
<dbReference type="InterPro" id="IPR041677">
    <property type="entry name" value="DNA2/NAM7_AAA_11"/>
</dbReference>
<feature type="compositionally biased region" description="Basic and acidic residues" evidence="5">
    <location>
        <begin position="2061"/>
        <end position="2073"/>
    </location>
</feature>
<dbReference type="InterPro" id="IPR045055">
    <property type="entry name" value="DNA2/NAM7-like"/>
</dbReference>
<feature type="domain" description="NF-X1-type" evidence="6">
    <location>
        <begin position="1386"/>
        <end position="1405"/>
    </location>
</feature>
<feature type="compositionally biased region" description="Polar residues" evidence="5">
    <location>
        <begin position="2015"/>
        <end position="2034"/>
    </location>
</feature>
<sequence>MPHLCITPQVIGLVDFLKEQISECDDYKDKERMLDVVFELKKDIMKIGEERPKPKYLTKQDAEDKFAPPEDFRSMSVIPGQNDVVQEDCVSPLRDALMEFKQKDKESRSGIFRLETGLVYRNVLVTKQSTSIESGEVFEIQLDPDHCKRINWVKSKRLIYAESERETLQKTGCFAVQVFKVGTNIKLPRNTYGMMIEATSAYFEAYKHVLKALQYIKEETFPFQRYLVHCEKEVNIPSYILKDCVYDLRPIIRNCHIDIENTHRVNRRNTIHKQTPTNNVKMFQEDWPSTGILRMDESQRKAFISALTKEFVLIQGPPGTGKTYLGLQIAKALLHNSNRWLQVDSNCREDEDLQENARGPESLPKPYMLVVCYTNHALDQFVEGIVDFMPENLYNGRFPRVVRFGRQCKNPKLEQLSIKNARRTVRWEFDDPRAGVLDKARAAKRKIKEIRDTIDVLQSRNIVLWFDVIKSVLSESHANQFGDDTHFVWLKWLHVLQNSWYKEVEKYYQNQQTDKEIHDQLNNIAIELNDREEEFITVISEAEYAYNERYMDVDDVGFTLNPDSIGLDLDKQYKKKEKAAKELHYGENMSEGQVNEIQNIWTLSMKDRWQMYRYWLRQYIIKLHEQLRDSEKEFNEIFDNYKRTSMEIDEFIMQQASVIAMTTTNAARYSESLNKVGPLITIIEEAAEVPEAHIVTAISPRCKHLILIGDHKQLEPKPAVHELAIKFNLSVSLFERMVKNDLSYHCLQQQHRMRPEISELVRHIYDVLYDNENVYKYPPIKGVRKSLFFITHNQKEVFKDEGRSYSNEHEAEYLKELCLYLLKQGYKPSEITIIAAYTGQMFCLKQKMPRSKFEGVNICVLDNYQGEENEIILLSLVRSNARGDIGFLNRENRICVALSRAKQGLFIIGNSSTLTTKSKHWQTIIRKLQIEEEVSNENEAVHKYTSLGKALPLYCQNHPTNKGILAELPSDFMKGKDGGCDLPCEFELPCGHACRYDCHPFDREHKSYKCKKQCSETCEEGHSCPKICHFDSDCQCCAITTRELKCQHTINLKCHVDYSDYPCPTKVTRTLSCGHPAIMECCVDPNTVLCKSIVDRELQCGHTAQIKCHVDPKRHKCDSFLTETRSNCGHDFKRQCHDTNFERLNHCRVQIIEKRSSCDHVIERHCFDTKFEMRVKCSVIVTVNRASCGHEYQRQCHDQMYEMRYRCNDIVTEEWLSCEHSYKRYCYDSNYVQKHTCQVVIPDKRVECGHDYERKCSDTNYHNEHKCNAKVEKYFPFCGHKIKLLCHQDVETVKCRENVTTVFECKHSKTHECYKSHSIKCTDSCKKTCKNDHQCTKLCHFPAFCDCEQLVKVILEDCKHQQSIPCSADPNVHLCTSMVKKVLNSCGHTQEIKCHINPETVICKFAVLKYLPECQHRKMVLCSENVSDVKCTTEVKIKLEKCGHSAKIKCWQKRSMILPDTKCLEHITHTRADCGHNITISCWKKASTKLSPCKVVLDKTLSCGHVIKISCSNPKKEKCDQKCGQSMQCGHSCSGTCHAGRINDLHSECTRQCWKNMMCGHTCQSKTCMKCIPCQKSCLFVCAHSKCRSKCIDPCKPCKEKCPWECKHYKCTQLCFEECNRQRCNNVCDKTLTCGHQCPGYCGEPCPLQCADCKPEMYVFKYSTKDHMIVTLTQCRHSFESSYLDDCMDKMKDDLLSACPCCDATICYHPRYERILKRQKMALEDAKKEVRNVRIDSKTLYPACDAGMLTSFERYTTRIATYLHVVQHTQRINEFDQEFQDAEELTEFIHKDIETTQSFKDCVQLSEKIFSLHIQWLLCLFMTKPELLGKFYFADWFPEYVKPVRNNFEKFPPKLVESIEKIFEENDGIFTAMNGHLLITGHDIVEVVLLLKKYLKQKQLNKILRPFIADMEGDGYLSNTRRYPQLQNVVGIHSSDWTICQNGHAVSTLMDNVCVICKGNDNQQTQFQYDDGQHFVTHGLKKTKSNRKTQVANVRGKRSTSCKNNQADFSEDVGNMNSLQRLKNPPRNKSNSENFHGGRGQTRRGRGKGMEKVMQVVTTNEKTRKPNKNDKLHIPPSLKSHIEKSPKGDRKDKHNAQENKNRFQNKIPARGRSNKRDGRSGNIGSSGRVLGQEDNIDYIESSDGRSEEFKTDGYRDDNYFRGNQRCRDHGRGRGGSRGRGRGRGGRR</sequence>
<gene>
    <name evidence="7" type="ORF">MCOR_5773</name>
</gene>
<dbReference type="GO" id="GO:0031048">
    <property type="term" value="P:regulatory ncRNA-mediated heterochromatin formation"/>
    <property type="evidence" value="ECO:0007669"/>
    <property type="project" value="TreeGrafter"/>
</dbReference>
<dbReference type="GO" id="GO:0008270">
    <property type="term" value="F:zinc ion binding"/>
    <property type="evidence" value="ECO:0007669"/>
    <property type="project" value="UniProtKB-KW"/>
</dbReference>
<keyword evidence="3" id="KW-0863">Zinc-finger</keyword>
<feature type="domain" description="NF-X1-type" evidence="6">
    <location>
        <begin position="1559"/>
        <end position="1580"/>
    </location>
</feature>
<evidence type="ECO:0000256" key="1">
    <source>
        <dbReference type="ARBA" id="ARBA00022723"/>
    </source>
</evidence>
<reference evidence="7 8" key="1">
    <citation type="submission" date="2020-06" db="EMBL/GenBank/DDBJ databases">
        <authorList>
            <person name="Li R."/>
            <person name="Bekaert M."/>
        </authorList>
    </citation>
    <scope>NUCLEOTIDE SEQUENCE [LARGE SCALE GENOMIC DNA]</scope>
    <source>
        <strain evidence="8">wild</strain>
    </source>
</reference>
<organism evidence="7 8">
    <name type="scientific">Mytilus coruscus</name>
    <name type="common">Sea mussel</name>
    <dbReference type="NCBI Taxonomy" id="42192"/>
    <lineage>
        <taxon>Eukaryota</taxon>
        <taxon>Metazoa</taxon>
        <taxon>Spiralia</taxon>
        <taxon>Lophotrochozoa</taxon>
        <taxon>Mollusca</taxon>
        <taxon>Bivalvia</taxon>
        <taxon>Autobranchia</taxon>
        <taxon>Pteriomorphia</taxon>
        <taxon>Mytilida</taxon>
        <taxon>Mytiloidea</taxon>
        <taxon>Mytilidae</taxon>
        <taxon>Mytilinae</taxon>
        <taxon>Mytilus</taxon>
    </lineage>
</organism>
<dbReference type="Pfam" id="PF13087">
    <property type="entry name" value="AAA_12"/>
    <property type="match status" value="1"/>
</dbReference>
<dbReference type="PANTHER" id="PTHR10887:SF341">
    <property type="entry name" value="NFX1-TYPE ZINC FINGER-CONTAINING PROTEIN 1"/>
    <property type="match status" value="1"/>
</dbReference>
<dbReference type="CDD" id="cd18808">
    <property type="entry name" value="SF1_C_Upf1"/>
    <property type="match status" value="1"/>
</dbReference>
<accession>A0A6J8ABL7</accession>
<dbReference type="SMART" id="SM00438">
    <property type="entry name" value="ZnF_NFX"/>
    <property type="match status" value="8"/>
</dbReference>
<evidence type="ECO:0000259" key="6">
    <source>
        <dbReference type="SMART" id="SM00438"/>
    </source>
</evidence>
<feature type="domain" description="NF-X1-type" evidence="6">
    <location>
        <begin position="1329"/>
        <end position="1349"/>
    </location>
</feature>
<feature type="domain" description="NF-X1-type" evidence="6">
    <location>
        <begin position="990"/>
        <end position="1012"/>
    </location>
</feature>
<keyword evidence="8" id="KW-1185">Reference proteome</keyword>
<feature type="domain" description="NF-X1-type" evidence="6">
    <location>
        <begin position="1100"/>
        <end position="1119"/>
    </location>
</feature>
<dbReference type="SUPFAM" id="SSF52540">
    <property type="entry name" value="P-loop containing nucleoside triphosphate hydrolases"/>
    <property type="match status" value="1"/>
</dbReference>
<evidence type="ECO:0000256" key="2">
    <source>
        <dbReference type="ARBA" id="ARBA00022737"/>
    </source>
</evidence>
<feature type="domain" description="NF-X1-type" evidence="6">
    <location>
        <begin position="1529"/>
        <end position="1551"/>
    </location>
</feature>
<feature type="compositionally biased region" description="Basic residues" evidence="5">
    <location>
        <begin position="2172"/>
        <end position="2187"/>
    </location>
</feature>
<evidence type="ECO:0000313" key="8">
    <source>
        <dbReference type="Proteomes" id="UP000507470"/>
    </source>
</evidence>
<dbReference type="InterPro" id="IPR041679">
    <property type="entry name" value="DNA2/NAM7-like_C"/>
</dbReference>
<dbReference type="EMBL" id="CACVKT020001087">
    <property type="protein sequence ID" value="CAC5364893.1"/>
    <property type="molecule type" value="Genomic_DNA"/>
</dbReference>
<feature type="domain" description="NF-X1-type" evidence="6">
    <location>
        <begin position="1018"/>
        <end position="1039"/>
    </location>
</feature>
<dbReference type="InterPro" id="IPR047187">
    <property type="entry name" value="SF1_C_Upf1"/>
</dbReference>
<dbReference type="Gene3D" id="3.40.50.300">
    <property type="entry name" value="P-loop containing nucleotide triphosphate hydrolases"/>
    <property type="match status" value="3"/>
</dbReference>
<feature type="region of interest" description="Disordered" evidence="5">
    <location>
        <begin position="1989"/>
        <end position="2187"/>
    </location>
</feature>
<dbReference type="GO" id="GO:0031380">
    <property type="term" value="C:nuclear RNA-directed RNA polymerase complex"/>
    <property type="evidence" value="ECO:0007669"/>
    <property type="project" value="TreeGrafter"/>
</dbReference>
<evidence type="ECO:0000256" key="4">
    <source>
        <dbReference type="ARBA" id="ARBA00022833"/>
    </source>
</evidence>
<protein>
    <recommendedName>
        <fullName evidence="6">NF-X1-type domain-containing protein</fullName>
    </recommendedName>
</protein>
<keyword evidence="1" id="KW-0479">Metal-binding</keyword>
<name>A0A6J8ABL7_MYTCO</name>
<proteinExistence type="predicted"/>
<evidence type="ECO:0000256" key="3">
    <source>
        <dbReference type="ARBA" id="ARBA00022771"/>
    </source>
</evidence>
<keyword evidence="4" id="KW-0862">Zinc</keyword>